<dbReference type="PANTHER" id="PTHR43515:SF1">
    <property type="entry name" value="THREONINE SYNTHASE-LIKE 1"/>
    <property type="match status" value="1"/>
</dbReference>
<dbReference type="AlphaFoldDB" id="A0A3Q2CPL6"/>
<reference evidence="8" key="2">
    <citation type="submission" date="2025-09" db="UniProtKB">
        <authorList>
            <consortium name="Ensembl"/>
        </authorList>
    </citation>
    <scope>IDENTIFICATION</scope>
</reference>
<evidence type="ECO:0000256" key="2">
    <source>
        <dbReference type="ARBA" id="ARBA00005517"/>
    </source>
</evidence>
<name>A0A3Q2CPL6_CYPVA</name>
<dbReference type="InterPro" id="IPR027417">
    <property type="entry name" value="P-loop_NTPase"/>
</dbReference>
<keyword evidence="4 6" id="KW-0663">Pyridoxal phosphate</keyword>
<dbReference type="PRINTS" id="PR01100">
    <property type="entry name" value="SHIKIMTKNASE"/>
</dbReference>
<dbReference type="Ensembl" id="ENSCVAT00000003408.1">
    <property type="protein sequence ID" value="ENSCVAP00000007377.1"/>
    <property type="gene ID" value="ENSCVAG00000009030.1"/>
</dbReference>
<dbReference type="InterPro" id="IPR031322">
    <property type="entry name" value="Shikimate/glucono_kinase"/>
</dbReference>
<protein>
    <submittedName>
        <fullName evidence="8">Threonine synthase like 1</fullName>
    </submittedName>
</protein>
<dbReference type="Proteomes" id="UP000265020">
    <property type="component" value="Unassembled WGS sequence"/>
</dbReference>
<dbReference type="GO" id="GO:0008652">
    <property type="term" value="P:amino acid biosynthetic process"/>
    <property type="evidence" value="ECO:0007669"/>
    <property type="project" value="UniProtKB-KW"/>
</dbReference>
<dbReference type="SUPFAM" id="SSF52540">
    <property type="entry name" value="P-loop containing nucleoside triphosphate hydrolases"/>
    <property type="match status" value="1"/>
</dbReference>
<evidence type="ECO:0000313" key="8">
    <source>
        <dbReference type="Ensembl" id="ENSCVAP00000007377.1"/>
    </source>
</evidence>
<dbReference type="Gene3D" id="3.40.50.300">
    <property type="entry name" value="P-loop containing nucleotide triphosphate hydrolases"/>
    <property type="match status" value="1"/>
</dbReference>
<comment type="similarity">
    <text evidence="2">Belongs to the threonine synthase family.</text>
</comment>
<dbReference type="InterPro" id="IPR036052">
    <property type="entry name" value="TrpB-like_PALP_sf"/>
</dbReference>
<dbReference type="NCBIfam" id="TIGR00260">
    <property type="entry name" value="thrC"/>
    <property type="match status" value="1"/>
</dbReference>
<evidence type="ECO:0000259" key="7">
    <source>
        <dbReference type="Pfam" id="PF14821"/>
    </source>
</evidence>
<dbReference type="InterPro" id="IPR029144">
    <property type="entry name" value="Thr_synth_N"/>
</dbReference>
<dbReference type="GO" id="GO:0005737">
    <property type="term" value="C:cytoplasm"/>
    <property type="evidence" value="ECO:0007669"/>
    <property type="project" value="TreeGrafter"/>
</dbReference>
<dbReference type="OMA" id="HFNRCQH"/>
<keyword evidence="9" id="KW-1185">Reference proteome</keyword>
<dbReference type="HAMAP" id="MF_00109">
    <property type="entry name" value="Shikimate_kinase"/>
    <property type="match status" value="1"/>
</dbReference>
<dbReference type="Gene3D" id="3.90.1380.10">
    <property type="entry name" value="Threonine synthase, N-terminal domain"/>
    <property type="match status" value="1"/>
</dbReference>
<dbReference type="STRING" id="28743.ENSCVAP00000007377"/>
<evidence type="ECO:0000313" key="9">
    <source>
        <dbReference type="Proteomes" id="UP000265020"/>
    </source>
</evidence>
<dbReference type="Pfam" id="PF01202">
    <property type="entry name" value="SKI"/>
    <property type="match status" value="1"/>
</dbReference>
<dbReference type="Pfam" id="PF24857">
    <property type="entry name" value="THR4_C"/>
    <property type="match status" value="1"/>
</dbReference>
<evidence type="ECO:0000256" key="4">
    <source>
        <dbReference type="ARBA" id="ARBA00022898"/>
    </source>
</evidence>
<dbReference type="GO" id="GO:0030170">
    <property type="term" value="F:pyridoxal phosphate binding"/>
    <property type="evidence" value="ECO:0007669"/>
    <property type="project" value="InterPro"/>
</dbReference>
<evidence type="ECO:0000256" key="1">
    <source>
        <dbReference type="ARBA" id="ARBA00001933"/>
    </source>
</evidence>
<dbReference type="PROSITE" id="PS00165">
    <property type="entry name" value="DEHYDRATASE_SER_THR"/>
    <property type="match status" value="1"/>
</dbReference>
<dbReference type="CDD" id="cd00464">
    <property type="entry name" value="SK"/>
    <property type="match status" value="1"/>
</dbReference>
<comment type="pathway">
    <text evidence="5">Amino-acid biosynthesis.</text>
</comment>
<evidence type="ECO:0000256" key="3">
    <source>
        <dbReference type="ARBA" id="ARBA00022605"/>
    </source>
</evidence>
<feature type="modified residue" description="N6-(pyridoxal phosphate)lysine" evidence="6">
    <location>
        <position position="360"/>
    </location>
</feature>
<dbReference type="InterPro" id="IPR000634">
    <property type="entry name" value="Ser/Thr_deHydtase_PyrdxlP-BS"/>
</dbReference>
<dbReference type="GeneTree" id="ENSGT00940000161144"/>
<dbReference type="SUPFAM" id="SSF53686">
    <property type="entry name" value="Tryptophan synthase beta subunit-like PLP-dependent enzymes"/>
    <property type="match status" value="1"/>
</dbReference>
<keyword evidence="3" id="KW-0028">Amino-acid biosynthesis</keyword>
<dbReference type="InterPro" id="IPR004450">
    <property type="entry name" value="Thr_synthase-like"/>
</dbReference>
<proteinExistence type="inferred from homology"/>
<evidence type="ECO:0000256" key="5">
    <source>
        <dbReference type="ARBA" id="ARBA00029440"/>
    </source>
</evidence>
<reference evidence="8" key="1">
    <citation type="submission" date="2025-08" db="UniProtKB">
        <authorList>
            <consortium name="Ensembl"/>
        </authorList>
    </citation>
    <scope>IDENTIFICATION</scope>
</reference>
<dbReference type="Gene3D" id="3.40.50.1100">
    <property type="match status" value="2"/>
</dbReference>
<evidence type="ECO:0000256" key="6">
    <source>
        <dbReference type="PIRSR" id="PIRSR604450-51"/>
    </source>
</evidence>
<dbReference type="Pfam" id="PF14821">
    <property type="entry name" value="Thr_synth_N"/>
    <property type="match status" value="1"/>
</dbReference>
<sequence>MIYTFRLNSRKKPNFYREKHKKKTQLLRLYSWMGLLGAISLSSRTARCCLCQLSTLKSCFSTKSAVLGGRNILLMGPPGAGKTTAGKIVAHKMGLPAIDIDDDVLETAWKMPVAAKLAEVGGKRFLEEEGQALCNFCVSGCVVSLTGSNPLHHEAMQHIKQNGVVVYLDVDSEDIIERLDRMKVNRIVGQEEGVSMRDILLYRRRFYEKWLDVRVFCGTGDTVEEVAEKVVRAVERYQEHDEETYVSTRYSEMSYRKTFFSDVVIEGLAADGGLYVPRKGFPKIPKSEWLRLISLSYPERASVLLEKCIHPHDISALDLRSMIFKAYGSNFSSKKVAPVKHLVQNQYVQELFHGPTASFKDLALQLMPQLFAYCLPPMCNFLILVATSGDTGSAVLSGFSQLSGANAHRAGVLVFFPEVGVSQIQKLQMTSFREGNTRAVSVLSDFDFCQKSIKRMFGDAGLTGHLTVEYGTILSTANSINWARLLPQVVYHSSGYLDLCRDGVINFGDPVDVCIPTGNFGNAMSALYAKQMGIPIRKVICASNHNRVVADFISTGGYDLQDRSLLLSHSPAIDILKSSNLERFVHHISDGNSCLVKDLFTRLDMQKCFQLPDHLLGKMQEQVQAGWCSEDDCLAAIQSVHGQTGYIMDTHTAVAKVVADRLQDGSCPTVLCSTAHYGKFAPAVFKALQIQNIPEDPVEQLKELEAAASKPEAHREMMKCLKERGGRGHRVCAADYSVLVEEVEGVIQDSFLKVT</sequence>
<organism evidence="8 9">
    <name type="scientific">Cyprinodon variegatus</name>
    <name type="common">Sheepshead minnow</name>
    <dbReference type="NCBI Taxonomy" id="28743"/>
    <lineage>
        <taxon>Eukaryota</taxon>
        <taxon>Metazoa</taxon>
        <taxon>Chordata</taxon>
        <taxon>Craniata</taxon>
        <taxon>Vertebrata</taxon>
        <taxon>Euteleostomi</taxon>
        <taxon>Actinopterygii</taxon>
        <taxon>Neopterygii</taxon>
        <taxon>Teleostei</taxon>
        <taxon>Neoteleostei</taxon>
        <taxon>Acanthomorphata</taxon>
        <taxon>Ovalentaria</taxon>
        <taxon>Atherinomorphae</taxon>
        <taxon>Cyprinodontiformes</taxon>
        <taxon>Cyprinodontidae</taxon>
        <taxon>Cyprinodon</taxon>
    </lineage>
</organism>
<dbReference type="InterPro" id="IPR037158">
    <property type="entry name" value="Thr_synth_N_sf"/>
</dbReference>
<dbReference type="InterPro" id="IPR000623">
    <property type="entry name" value="Shikimate_kinase/TSH1"/>
</dbReference>
<feature type="domain" description="Threonine synthase N-terminal" evidence="7">
    <location>
        <begin position="244"/>
        <end position="327"/>
    </location>
</feature>
<comment type="cofactor">
    <cofactor evidence="1 6">
        <name>pyridoxal 5'-phosphate</name>
        <dbReference type="ChEBI" id="CHEBI:597326"/>
    </cofactor>
</comment>
<dbReference type="PANTHER" id="PTHR43515">
    <property type="entry name" value="THREONINE SYNTHASE-LIKE 1"/>
    <property type="match status" value="1"/>
</dbReference>
<accession>A0A3Q2CPL6</accession>